<evidence type="ECO:0000313" key="2">
    <source>
        <dbReference type="EMBL" id="KAH9384133.1"/>
    </source>
</evidence>
<dbReference type="PANTHER" id="PTHR48257">
    <property type="match status" value="1"/>
</dbReference>
<protein>
    <recommendedName>
        <fullName evidence="1">Transposable element P transposase-like GTP-binding insertion domain-containing protein</fullName>
    </recommendedName>
</protein>
<dbReference type="Proteomes" id="UP000821853">
    <property type="component" value="Unassembled WGS sequence"/>
</dbReference>
<dbReference type="AlphaFoldDB" id="A0A9J6HBM6"/>
<dbReference type="InterPro" id="IPR048366">
    <property type="entry name" value="TNP-like_GBD"/>
</dbReference>
<dbReference type="EMBL" id="JABSTR010001652">
    <property type="protein sequence ID" value="KAH9384133.1"/>
    <property type="molecule type" value="Genomic_DNA"/>
</dbReference>
<sequence length="181" mass="20497">MNIEKMSVRLTVQLFSAPVIAALKYLKEQAGHTADTEFASAGPSIKFLEVMQKWFVIMDVSKLSAIHSLQQRRRASFHRLDDARLIWLEVEFAAYIEDLENSSEPDHFLSKETYHALTFATKSNVDCVRHLLSVKSFGFDLTRKMSSDPIESMFGFSTPKFGVAATTHWTSRVQSAASKRC</sequence>
<reference evidence="2 3" key="1">
    <citation type="journal article" date="2020" name="Cell">
        <title>Large-Scale Comparative Analyses of Tick Genomes Elucidate Their Genetic Diversity and Vector Capacities.</title>
        <authorList>
            <consortium name="Tick Genome and Microbiome Consortium (TIGMIC)"/>
            <person name="Jia N."/>
            <person name="Wang J."/>
            <person name="Shi W."/>
            <person name="Du L."/>
            <person name="Sun Y."/>
            <person name="Zhan W."/>
            <person name="Jiang J.F."/>
            <person name="Wang Q."/>
            <person name="Zhang B."/>
            <person name="Ji P."/>
            <person name="Bell-Sakyi L."/>
            <person name="Cui X.M."/>
            <person name="Yuan T.T."/>
            <person name="Jiang B.G."/>
            <person name="Yang W.F."/>
            <person name="Lam T.T."/>
            <person name="Chang Q.C."/>
            <person name="Ding S.J."/>
            <person name="Wang X.J."/>
            <person name="Zhu J.G."/>
            <person name="Ruan X.D."/>
            <person name="Zhao L."/>
            <person name="Wei J.T."/>
            <person name="Ye R.Z."/>
            <person name="Que T.C."/>
            <person name="Du C.H."/>
            <person name="Zhou Y.H."/>
            <person name="Cheng J.X."/>
            <person name="Dai P.F."/>
            <person name="Guo W.B."/>
            <person name="Han X.H."/>
            <person name="Huang E.J."/>
            <person name="Li L.F."/>
            <person name="Wei W."/>
            <person name="Gao Y.C."/>
            <person name="Liu J.Z."/>
            <person name="Shao H.Z."/>
            <person name="Wang X."/>
            <person name="Wang C.C."/>
            <person name="Yang T.C."/>
            <person name="Huo Q.B."/>
            <person name="Li W."/>
            <person name="Chen H.Y."/>
            <person name="Chen S.E."/>
            <person name="Zhou L.G."/>
            <person name="Ni X.B."/>
            <person name="Tian J.H."/>
            <person name="Sheng Y."/>
            <person name="Liu T."/>
            <person name="Pan Y.S."/>
            <person name="Xia L.Y."/>
            <person name="Li J."/>
            <person name="Zhao F."/>
            <person name="Cao W.C."/>
        </authorList>
    </citation>
    <scope>NUCLEOTIDE SEQUENCE [LARGE SCALE GENOMIC DNA]</scope>
    <source>
        <strain evidence="2">HaeL-2018</strain>
    </source>
</reference>
<comment type="caution">
    <text evidence="2">The sequence shown here is derived from an EMBL/GenBank/DDBJ whole genome shotgun (WGS) entry which is preliminary data.</text>
</comment>
<organism evidence="2 3">
    <name type="scientific">Haemaphysalis longicornis</name>
    <name type="common">Bush tick</name>
    <dbReference type="NCBI Taxonomy" id="44386"/>
    <lineage>
        <taxon>Eukaryota</taxon>
        <taxon>Metazoa</taxon>
        <taxon>Ecdysozoa</taxon>
        <taxon>Arthropoda</taxon>
        <taxon>Chelicerata</taxon>
        <taxon>Arachnida</taxon>
        <taxon>Acari</taxon>
        <taxon>Parasitiformes</taxon>
        <taxon>Ixodida</taxon>
        <taxon>Ixodoidea</taxon>
        <taxon>Ixodidae</taxon>
        <taxon>Haemaphysalinae</taxon>
        <taxon>Haemaphysalis</taxon>
    </lineage>
</organism>
<dbReference type="PANTHER" id="PTHR48257:SF1">
    <property type="match status" value="1"/>
</dbReference>
<gene>
    <name evidence="2" type="ORF">HPB48_026126</name>
</gene>
<proteinExistence type="predicted"/>
<dbReference type="OrthoDB" id="6509703at2759"/>
<dbReference type="Pfam" id="PF21788">
    <property type="entry name" value="TNP-like_GBD"/>
    <property type="match status" value="1"/>
</dbReference>
<keyword evidence="3" id="KW-1185">Reference proteome</keyword>
<evidence type="ECO:0000259" key="1">
    <source>
        <dbReference type="Pfam" id="PF21788"/>
    </source>
</evidence>
<feature type="domain" description="Transposable element P transposase-like GTP-binding insertion" evidence="1">
    <location>
        <begin position="4"/>
        <end position="63"/>
    </location>
</feature>
<dbReference type="VEuPathDB" id="VectorBase:HLOH_063971"/>
<accession>A0A9J6HBM6</accession>
<name>A0A9J6HBM6_HAELO</name>
<evidence type="ECO:0000313" key="3">
    <source>
        <dbReference type="Proteomes" id="UP000821853"/>
    </source>
</evidence>